<dbReference type="GO" id="GO:0016301">
    <property type="term" value="F:kinase activity"/>
    <property type="evidence" value="ECO:0007669"/>
    <property type="project" value="UniProtKB-KW"/>
</dbReference>
<name>A0ABP3HNU4_9ALTE</name>
<feature type="domain" description="Histidine kinase" evidence="8">
    <location>
        <begin position="225"/>
        <end position="441"/>
    </location>
</feature>
<dbReference type="InterPro" id="IPR004358">
    <property type="entry name" value="Sig_transdc_His_kin-like_C"/>
</dbReference>
<evidence type="ECO:0000313" key="10">
    <source>
        <dbReference type="EMBL" id="GAA0372637.1"/>
    </source>
</evidence>
<dbReference type="SMART" id="SM00388">
    <property type="entry name" value="HisKA"/>
    <property type="match status" value="1"/>
</dbReference>
<gene>
    <name evidence="10" type="ORF">GCM10009092_41120</name>
</gene>
<keyword evidence="11" id="KW-1185">Reference proteome</keyword>
<comment type="subcellular location">
    <subcellularLocation>
        <location evidence="2">Membrane</location>
    </subcellularLocation>
</comment>
<dbReference type="CDD" id="cd06225">
    <property type="entry name" value="HAMP"/>
    <property type="match status" value="1"/>
</dbReference>
<dbReference type="InterPro" id="IPR050736">
    <property type="entry name" value="Sensor_HK_Regulatory"/>
</dbReference>
<protein>
    <recommendedName>
        <fullName evidence="3">histidine kinase</fullName>
        <ecNumber evidence="3">2.7.13.3</ecNumber>
    </recommendedName>
</protein>
<dbReference type="EC" id="2.7.13.3" evidence="3"/>
<dbReference type="InterPro" id="IPR005467">
    <property type="entry name" value="His_kinase_dom"/>
</dbReference>
<evidence type="ECO:0000256" key="2">
    <source>
        <dbReference type="ARBA" id="ARBA00004370"/>
    </source>
</evidence>
<dbReference type="PROSITE" id="PS50885">
    <property type="entry name" value="HAMP"/>
    <property type="match status" value="1"/>
</dbReference>
<keyword evidence="7" id="KW-0902">Two-component regulatory system</keyword>
<keyword evidence="4" id="KW-0597">Phosphoprotein</keyword>
<comment type="catalytic activity">
    <reaction evidence="1">
        <text>ATP + protein L-histidine = ADP + protein N-phospho-L-histidine.</text>
        <dbReference type="EC" id="2.7.13.3"/>
    </reaction>
</comment>
<dbReference type="PROSITE" id="PS50109">
    <property type="entry name" value="HIS_KIN"/>
    <property type="match status" value="1"/>
</dbReference>
<dbReference type="Proteomes" id="UP001501757">
    <property type="component" value="Unassembled WGS sequence"/>
</dbReference>
<feature type="domain" description="HAMP" evidence="9">
    <location>
        <begin position="165"/>
        <end position="217"/>
    </location>
</feature>
<evidence type="ECO:0000256" key="1">
    <source>
        <dbReference type="ARBA" id="ARBA00000085"/>
    </source>
</evidence>
<dbReference type="Pfam" id="PF00512">
    <property type="entry name" value="HisKA"/>
    <property type="match status" value="1"/>
</dbReference>
<sequence>MALVRIDKLSNQGANAVQQVSKLVYSTRQVSQLLVNMERGASQFLVLKDPSLWQGYLEQRQELLALTNEMRNQPELAATLVTMLKHEEQLNQDLSEQLTAYDIEALQRGYGNLNEAANELYRLSRQAIDAEVLAIERSADQLRATVLQSALVIPASLLIALLFVKLLMRPINQLKPQIGQLQEGNFDKPVAVEGVQDIQEVAQILDAMRLKLLDLEQQKSHFIRHISHELKTPLAAIREGAELLYDGTAGALNPAQQEVSGIIRTSVSRLQCLIEDLLNFNMVLDNSSALKPQSSYLSYSLERVLNDRALEIQGKNLQIQLPENDFKMPLHPEHLRVILDNLLSNAVKFSPARGNIQICAELDVHVFLLNVIDQGPGIPKNQREQVFEPFFQGSVRADAKIKGSGLGLTITRELVQKYNGHIQLMDSQKGCHFKISLPHSGVEKIIHV</sequence>
<evidence type="ECO:0000256" key="3">
    <source>
        <dbReference type="ARBA" id="ARBA00012438"/>
    </source>
</evidence>
<dbReference type="CDD" id="cd00082">
    <property type="entry name" value="HisKA"/>
    <property type="match status" value="1"/>
</dbReference>
<dbReference type="SMART" id="SM00304">
    <property type="entry name" value="HAMP"/>
    <property type="match status" value="1"/>
</dbReference>
<dbReference type="Gene3D" id="1.10.287.130">
    <property type="match status" value="1"/>
</dbReference>
<dbReference type="SMART" id="SM00387">
    <property type="entry name" value="HATPase_c"/>
    <property type="match status" value="1"/>
</dbReference>
<comment type="caution">
    <text evidence="10">The sequence shown here is derived from an EMBL/GenBank/DDBJ whole genome shotgun (WGS) entry which is preliminary data.</text>
</comment>
<dbReference type="Pfam" id="PF02518">
    <property type="entry name" value="HATPase_c"/>
    <property type="match status" value="1"/>
</dbReference>
<dbReference type="InterPro" id="IPR003661">
    <property type="entry name" value="HisK_dim/P_dom"/>
</dbReference>
<dbReference type="InterPro" id="IPR003594">
    <property type="entry name" value="HATPase_dom"/>
</dbReference>
<dbReference type="InterPro" id="IPR036890">
    <property type="entry name" value="HATPase_C_sf"/>
</dbReference>
<dbReference type="PANTHER" id="PTHR43711:SF1">
    <property type="entry name" value="HISTIDINE KINASE 1"/>
    <property type="match status" value="1"/>
</dbReference>
<evidence type="ECO:0000313" key="11">
    <source>
        <dbReference type="Proteomes" id="UP001501757"/>
    </source>
</evidence>
<dbReference type="PRINTS" id="PR00344">
    <property type="entry name" value="BCTRLSENSOR"/>
</dbReference>
<dbReference type="Pfam" id="PF00672">
    <property type="entry name" value="HAMP"/>
    <property type="match status" value="1"/>
</dbReference>
<dbReference type="PANTHER" id="PTHR43711">
    <property type="entry name" value="TWO-COMPONENT HISTIDINE KINASE"/>
    <property type="match status" value="1"/>
</dbReference>
<dbReference type="InterPro" id="IPR003660">
    <property type="entry name" value="HAMP_dom"/>
</dbReference>
<reference evidence="11" key="1">
    <citation type="journal article" date="2019" name="Int. J. Syst. Evol. Microbiol.">
        <title>The Global Catalogue of Microorganisms (GCM) 10K type strain sequencing project: providing services to taxonomists for standard genome sequencing and annotation.</title>
        <authorList>
            <consortium name="The Broad Institute Genomics Platform"/>
            <consortium name="The Broad Institute Genome Sequencing Center for Infectious Disease"/>
            <person name="Wu L."/>
            <person name="Ma J."/>
        </authorList>
    </citation>
    <scope>NUCLEOTIDE SEQUENCE [LARGE SCALE GENOMIC DNA]</scope>
    <source>
        <strain evidence="11">JCM 13378</strain>
    </source>
</reference>
<organism evidence="10 11">
    <name type="scientific">Bowmanella denitrificans</name>
    <dbReference type="NCBI Taxonomy" id="366582"/>
    <lineage>
        <taxon>Bacteria</taxon>
        <taxon>Pseudomonadati</taxon>
        <taxon>Pseudomonadota</taxon>
        <taxon>Gammaproteobacteria</taxon>
        <taxon>Alteromonadales</taxon>
        <taxon>Alteromonadaceae</taxon>
        <taxon>Bowmanella</taxon>
    </lineage>
</organism>
<evidence type="ECO:0000259" key="8">
    <source>
        <dbReference type="PROSITE" id="PS50109"/>
    </source>
</evidence>
<dbReference type="EMBL" id="BAAAEI010000028">
    <property type="protein sequence ID" value="GAA0372637.1"/>
    <property type="molecule type" value="Genomic_DNA"/>
</dbReference>
<dbReference type="Gene3D" id="6.10.340.10">
    <property type="match status" value="1"/>
</dbReference>
<evidence type="ECO:0000256" key="6">
    <source>
        <dbReference type="ARBA" id="ARBA00022777"/>
    </source>
</evidence>
<dbReference type="Gene3D" id="3.30.565.10">
    <property type="entry name" value="Histidine kinase-like ATPase, C-terminal domain"/>
    <property type="match status" value="1"/>
</dbReference>
<evidence type="ECO:0000256" key="4">
    <source>
        <dbReference type="ARBA" id="ARBA00022553"/>
    </source>
</evidence>
<dbReference type="SUPFAM" id="SSF47384">
    <property type="entry name" value="Homodimeric domain of signal transducing histidine kinase"/>
    <property type="match status" value="1"/>
</dbReference>
<evidence type="ECO:0000259" key="9">
    <source>
        <dbReference type="PROSITE" id="PS50885"/>
    </source>
</evidence>
<keyword evidence="6 10" id="KW-0418">Kinase</keyword>
<accession>A0ABP3HNU4</accession>
<evidence type="ECO:0000256" key="7">
    <source>
        <dbReference type="ARBA" id="ARBA00023012"/>
    </source>
</evidence>
<dbReference type="SUPFAM" id="SSF55874">
    <property type="entry name" value="ATPase domain of HSP90 chaperone/DNA topoisomerase II/histidine kinase"/>
    <property type="match status" value="1"/>
</dbReference>
<proteinExistence type="predicted"/>
<evidence type="ECO:0000256" key="5">
    <source>
        <dbReference type="ARBA" id="ARBA00022679"/>
    </source>
</evidence>
<dbReference type="InterPro" id="IPR036097">
    <property type="entry name" value="HisK_dim/P_sf"/>
</dbReference>
<keyword evidence="5" id="KW-0808">Transferase</keyword>